<dbReference type="GO" id="GO:0015558">
    <property type="term" value="F:secondary active p-aminobenzoyl-glutamate transmembrane transporter activity"/>
    <property type="evidence" value="ECO:0007669"/>
    <property type="project" value="InterPro"/>
</dbReference>
<name>A0AB33Z3V1_9GAMM</name>
<sequence length="508" mass="54511">MQQAKRRLSQRLLRRVEAWGNTLPHPTMLFIYLCFLVIGVSWIGHYLGLSAIHPVNGEQISVVNLFNAAGLHQILGKMVSNFMTFAPVGPVLVAMLGLGIAERSGLIQTALRLMVMKAPTKFLTFIVVLAGVLSSIAVDSGYVVMIPMAGVIFLAAGRHPLAGIAACFAGVSGGFSANLLVGPFDAILGGISTEAARLIDSNYDVTATANYYFIVVSTLLISVVATWVTERFISPMLGEYRGAEQGDLKTVLTSEEQKGLKGAFVVGLVIVVGILWGLIPDQGLLRDPVTGGIIKSPFMSGLIALIALSAALMGITYGKLSGCFKTHVDVIRSMEKSMEIMATYIVLMFFAAQFVNYFNWTNLGLILAINGADALKNSGLGAVPLMLGFIFFCTFANLFIGSASAKWAIMAPVFIPMFMLMGVAPEVVQAAYRVGDSSTNIITPLMPYFALVFAFMKRYDDKVGVGTIMTLMLPYSVAFLLSWGLLLSLWLMLGIPLGPGASLFLAIP</sequence>
<organism evidence="2 3">
    <name type="scientific">Cycloclasticus pugetii</name>
    <dbReference type="NCBI Taxonomy" id="34068"/>
    <lineage>
        <taxon>Bacteria</taxon>
        <taxon>Pseudomonadati</taxon>
        <taxon>Pseudomonadota</taxon>
        <taxon>Gammaproteobacteria</taxon>
        <taxon>Thiotrichales</taxon>
        <taxon>Piscirickettsiaceae</taxon>
        <taxon>Cycloclasticus</taxon>
    </lineage>
</organism>
<feature type="transmembrane region" description="Helical" evidence="1">
    <location>
        <begin position="437"/>
        <end position="456"/>
    </location>
</feature>
<feature type="transmembrane region" description="Helical" evidence="1">
    <location>
        <begin position="299"/>
        <end position="320"/>
    </location>
</feature>
<dbReference type="InterPro" id="IPR004697">
    <property type="entry name" value="AbgT"/>
</dbReference>
<keyword evidence="1" id="KW-0472">Membrane</keyword>
<feature type="transmembrane region" description="Helical" evidence="1">
    <location>
        <begin position="463"/>
        <end position="483"/>
    </location>
</feature>
<feature type="transmembrane region" description="Helical" evidence="1">
    <location>
        <begin position="407"/>
        <end position="425"/>
    </location>
</feature>
<feature type="transmembrane region" description="Helical" evidence="1">
    <location>
        <begin position="82"/>
        <end position="101"/>
    </location>
</feature>
<evidence type="ECO:0000256" key="1">
    <source>
        <dbReference type="SAM" id="Phobius"/>
    </source>
</evidence>
<feature type="transmembrane region" description="Helical" evidence="1">
    <location>
        <begin position="122"/>
        <end position="155"/>
    </location>
</feature>
<accession>A0AB33Z3V1</accession>
<dbReference type="AlphaFoldDB" id="A0AB33Z3V1"/>
<evidence type="ECO:0000313" key="3">
    <source>
        <dbReference type="Proteomes" id="UP000015462"/>
    </source>
</evidence>
<dbReference type="Pfam" id="PF03806">
    <property type="entry name" value="ABG_transport"/>
    <property type="match status" value="1"/>
</dbReference>
<evidence type="ECO:0000313" key="2">
    <source>
        <dbReference type="EMBL" id="EPD13907.1"/>
    </source>
</evidence>
<protein>
    <submittedName>
        <fullName evidence="2">p-aminobenzoyl-glutamate transporter family, permease protein</fullName>
    </submittedName>
</protein>
<proteinExistence type="predicted"/>
<dbReference type="PANTHER" id="PTHR30282">
    <property type="entry name" value="P-AMINOBENZOYL GLUTAMATE TRANSPORTER"/>
    <property type="match status" value="1"/>
</dbReference>
<feature type="transmembrane region" description="Helical" evidence="1">
    <location>
        <begin position="380"/>
        <end position="400"/>
    </location>
</feature>
<feature type="transmembrane region" description="Helical" evidence="1">
    <location>
        <begin position="489"/>
        <end position="507"/>
    </location>
</feature>
<feature type="transmembrane region" description="Helical" evidence="1">
    <location>
        <begin position="341"/>
        <end position="360"/>
    </location>
</feature>
<keyword evidence="1" id="KW-0812">Transmembrane</keyword>
<feature type="transmembrane region" description="Helical" evidence="1">
    <location>
        <begin position="209"/>
        <end position="228"/>
    </location>
</feature>
<feature type="transmembrane region" description="Helical" evidence="1">
    <location>
        <begin position="259"/>
        <end position="279"/>
    </location>
</feature>
<dbReference type="Proteomes" id="UP000015462">
    <property type="component" value="Unassembled WGS sequence"/>
</dbReference>
<dbReference type="GO" id="GO:1902604">
    <property type="term" value="P:p-aminobenzoyl-glutamate transmembrane transport"/>
    <property type="evidence" value="ECO:0007669"/>
    <property type="project" value="InterPro"/>
</dbReference>
<dbReference type="RefSeq" id="WP_016389478.1">
    <property type="nucleotide sequence ID" value="NZ_KE646805.1"/>
</dbReference>
<reference evidence="2 3" key="1">
    <citation type="journal article" date="2013" name="Genome Announc.">
        <title>Genome Sequence of the Pyrene- and Fluoranthene-Degrading Bacterium Cycloclasticus sp. Strain PY97M.</title>
        <authorList>
            <person name="Cui Z."/>
            <person name="Xu G."/>
            <person name="Li Q."/>
            <person name="Gao W."/>
            <person name="Zheng L."/>
        </authorList>
    </citation>
    <scope>NUCLEOTIDE SEQUENCE [LARGE SCALE GENOMIC DNA]</scope>
    <source>
        <strain evidence="2 3">PY97M</strain>
    </source>
</reference>
<feature type="transmembrane region" description="Helical" evidence="1">
    <location>
        <begin position="29"/>
        <end position="48"/>
    </location>
</feature>
<keyword evidence="3" id="KW-1185">Reference proteome</keyword>
<dbReference type="EMBL" id="ASHL01000001">
    <property type="protein sequence ID" value="EPD13907.1"/>
    <property type="molecule type" value="Genomic_DNA"/>
</dbReference>
<keyword evidence="1" id="KW-1133">Transmembrane helix</keyword>
<dbReference type="PANTHER" id="PTHR30282:SF0">
    <property type="entry name" value="P-AMINOBENZOYL-GLUTAMATE TRANSPORT PROTEIN"/>
    <property type="match status" value="1"/>
</dbReference>
<gene>
    <name evidence="2" type="ORF">L196_00370</name>
</gene>
<comment type="caution">
    <text evidence="2">The sequence shown here is derived from an EMBL/GenBank/DDBJ whole genome shotgun (WGS) entry which is preliminary data.</text>
</comment>